<keyword evidence="3" id="KW-1185">Reference proteome</keyword>
<accession>A0ABR1VW97</accession>
<comment type="caution">
    <text evidence="2">The sequence shown here is derived from an EMBL/GenBank/DDBJ whole genome shotgun (WGS) entry which is preliminary data.</text>
</comment>
<evidence type="ECO:0000259" key="1">
    <source>
        <dbReference type="Pfam" id="PF06985"/>
    </source>
</evidence>
<evidence type="ECO:0000313" key="2">
    <source>
        <dbReference type="EMBL" id="KAK8075525.1"/>
    </source>
</evidence>
<proteinExistence type="predicted"/>
<dbReference type="Proteomes" id="UP001433268">
    <property type="component" value="Unassembled WGS sequence"/>
</dbReference>
<dbReference type="Pfam" id="PF06985">
    <property type="entry name" value="HET"/>
    <property type="match status" value="1"/>
</dbReference>
<dbReference type="GeneID" id="92047563"/>
<dbReference type="EMBL" id="JAQQWN010000007">
    <property type="protein sequence ID" value="KAK8075525.1"/>
    <property type="molecule type" value="Genomic_DNA"/>
</dbReference>
<gene>
    <name evidence="2" type="ORF">PG997_010188</name>
</gene>
<reference evidence="2 3" key="1">
    <citation type="submission" date="2023-01" db="EMBL/GenBank/DDBJ databases">
        <title>Analysis of 21 Apiospora genomes using comparative genomics revels a genus with tremendous synthesis potential of carbohydrate active enzymes and secondary metabolites.</title>
        <authorList>
            <person name="Sorensen T."/>
        </authorList>
    </citation>
    <scope>NUCLEOTIDE SEQUENCE [LARGE SCALE GENOMIC DNA]</scope>
    <source>
        <strain evidence="2 3">CBS 114990</strain>
    </source>
</reference>
<dbReference type="PANTHER" id="PTHR24148:SF79">
    <property type="entry name" value="HETEROKARYON INCOMPATIBILITY DOMAIN-CONTAINING PROTEIN"/>
    <property type="match status" value="1"/>
</dbReference>
<dbReference type="RefSeq" id="XP_066666465.1">
    <property type="nucleotide sequence ID" value="XM_066814503.1"/>
</dbReference>
<organism evidence="2 3">
    <name type="scientific">Apiospora hydei</name>
    <dbReference type="NCBI Taxonomy" id="1337664"/>
    <lineage>
        <taxon>Eukaryota</taxon>
        <taxon>Fungi</taxon>
        <taxon>Dikarya</taxon>
        <taxon>Ascomycota</taxon>
        <taxon>Pezizomycotina</taxon>
        <taxon>Sordariomycetes</taxon>
        <taxon>Xylariomycetidae</taxon>
        <taxon>Amphisphaeriales</taxon>
        <taxon>Apiosporaceae</taxon>
        <taxon>Apiospora</taxon>
    </lineage>
</organism>
<dbReference type="InterPro" id="IPR010730">
    <property type="entry name" value="HET"/>
</dbReference>
<feature type="domain" description="Heterokaryon incompatibility" evidence="1">
    <location>
        <begin position="51"/>
        <end position="244"/>
    </location>
</feature>
<dbReference type="InterPro" id="IPR052895">
    <property type="entry name" value="HetReg/Transcr_Mod"/>
</dbReference>
<dbReference type="PANTHER" id="PTHR24148">
    <property type="entry name" value="ANKYRIN REPEAT DOMAIN-CONTAINING PROTEIN 39 HOMOLOG-RELATED"/>
    <property type="match status" value="1"/>
</dbReference>
<protein>
    <recommendedName>
        <fullName evidence="1">Heterokaryon incompatibility domain-containing protein</fullName>
    </recommendedName>
</protein>
<dbReference type="Pfam" id="PF26639">
    <property type="entry name" value="Het-6_barrel"/>
    <property type="match status" value="1"/>
</dbReference>
<sequence>MSACTYIYQTLSRENDEVRLLQIHSPTGHSTDPRLSLELRHESLTNESIHYAALSYVWGSSPSEDLVEIEVNGGPFLVTRNLHAELIRLLGCTGCAADSWLWIDAICINQSDTSEKSWQVSQMGTIYSRADLVYMMTGSGSAETDRAMDFIARIGPRAVSAGALDPWTGEKEEEVRTYVAARPFSPSQEDDRGYEGDSERSRFMYDLVHEQCLYPWSPPGENVCTGILETLQKDYWHRIWITQEVALARCAIVVCGERSVPLDDFEGALTAIFQCHYAGLFLLASEYYYFGWELPGSPHATMALIARRRRCRGKPIRLADLVCQHRVAPNRPHYSATDPRDIFFALLGQDPEEVHIAATRALIRDGDLHQNWQFHLDQCVRMKKSERLNNLPSWVPDWEGIGKRGISVYHIGYSDDFAATAGKIPTWTVDDDMTSHILRRPGCYVDVITEVMPPPRWVQDDEWTASKIEDPVAWLQSIIKFVGLGPDSDPAEDYVWRTLLKGRQCTAHVSNSNGPTPTTQDIRGFVRRIMRQEPIDADGLTPEEAEIVRRGSMAYLYHLLTWRPLTSRSPTSCAAGHTAKAMFGLGHVAIKPGDIVTLLWGIRSPIILRPRNDDAIGGGYTFLGDAYVDGIMQATTTVQL</sequence>
<evidence type="ECO:0000313" key="3">
    <source>
        <dbReference type="Proteomes" id="UP001433268"/>
    </source>
</evidence>
<name>A0ABR1VW97_9PEZI</name>